<feature type="domain" description="Shedu protein SduA C-terminal" evidence="1">
    <location>
        <begin position="230"/>
        <end position="389"/>
    </location>
</feature>
<proteinExistence type="predicted"/>
<evidence type="ECO:0000259" key="1">
    <source>
        <dbReference type="Pfam" id="PF14082"/>
    </source>
</evidence>
<sequence length="409" mass="46034">MSIIVDPEWTFMDVLKAAWAAYPGGVQLGAPNRVKALERWANVIGRERAVYELNAVLSQYSSYKEAAKAFGMSVSTLKRIRDNFQAMPELTPFSSVPNIIQDHISILKQAKNTSTFIETPDEVLQKFLELTEKIGVDPVSRLIEVLVSKETQSLIPENTLHKFIEISQRAGIDIVSRLVDWITNAAKLKDVIDVLEGLDFNDLQKLNIAIGLSSLKNALVVWQENKENDDEEFWQRVFSQNSFIFAQLFSFPVILIEDKAYIGGKNISNKGGNVIDFLYANDLTKNAALIEIKTPKTKLLGSQYRGDIYNISVELSGSVVQIANYKKSLLQNFNSLTSNEGDEFNVFNPKSIIVIGSISDELIEQRKKKSFELFRAGLSDVQIITYDELFGKVEFLIKLLQGEYITNVS</sequence>
<dbReference type="Proteomes" id="UP001065613">
    <property type="component" value="Chromosome"/>
</dbReference>
<dbReference type="KEGG" id="wna:KA717_13010"/>
<reference evidence="2" key="1">
    <citation type="submission" date="2021-04" db="EMBL/GenBank/DDBJ databases">
        <title>Genome sequence of Woronichinia naegeliana from Washington state freshwater lake bloom.</title>
        <authorList>
            <person name="Dreher T.W."/>
        </authorList>
    </citation>
    <scope>NUCLEOTIDE SEQUENCE</scope>
    <source>
        <strain evidence="2">WA131</strain>
    </source>
</reference>
<dbReference type="Pfam" id="PF14082">
    <property type="entry name" value="SduA_C"/>
    <property type="match status" value="1"/>
</dbReference>
<dbReference type="AlphaFoldDB" id="A0A977L2J2"/>
<gene>
    <name evidence="2" type="ORF">KA717_13010</name>
</gene>
<dbReference type="InterPro" id="IPR025359">
    <property type="entry name" value="SduA_C"/>
</dbReference>
<organism evidence="2">
    <name type="scientific">Woronichinia naegeliana WA131</name>
    <dbReference type="NCBI Taxonomy" id="2824559"/>
    <lineage>
        <taxon>Bacteria</taxon>
        <taxon>Bacillati</taxon>
        <taxon>Cyanobacteriota</taxon>
        <taxon>Cyanophyceae</taxon>
        <taxon>Synechococcales</taxon>
        <taxon>Coelosphaeriaceae</taxon>
        <taxon>Woronichinia</taxon>
    </lineage>
</organism>
<accession>A0A977L2J2</accession>
<evidence type="ECO:0000313" key="2">
    <source>
        <dbReference type="EMBL" id="UXE63456.1"/>
    </source>
</evidence>
<name>A0A977L2J2_9CYAN</name>
<dbReference type="EMBL" id="CP073041">
    <property type="protein sequence ID" value="UXE63456.1"/>
    <property type="molecule type" value="Genomic_DNA"/>
</dbReference>
<protein>
    <submittedName>
        <fullName evidence="2">DUF4263 domain-containing protein</fullName>
    </submittedName>
</protein>